<dbReference type="InterPro" id="IPR036855">
    <property type="entry name" value="Znf_CCCH_sf"/>
</dbReference>
<evidence type="ECO:0000256" key="2">
    <source>
        <dbReference type="ARBA" id="ARBA00022737"/>
    </source>
</evidence>
<evidence type="ECO:0000256" key="4">
    <source>
        <dbReference type="ARBA" id="ARBA00022833"/>
    </source>
</evidence>
<dbReference type="AlphaFoldDB" id="A0A811JVY1"/>
<feature type="region of interest" description="Disordered" evidence="6">
    <location>
        <begin position="119"/>
        <end position="145"/>
    </location>
</feature>
<keyword evidence="4 5" id="KW-0862">Zinc</keyword>
<dbReference type="SMART" id="SM00356">
    <property type="entry name" value="ZnF_C3H1"/>
    <property type="match status" value="2"/>
</dbReference>
<keyword evidence="2" id="KW-0677">Repeat</keyword>
<dbReference type="InterPro" id="IPR000571">
    <property type="entry name" value="Znf_CCCH"/>
</dbReference>
<feature type="compositionally biased region" description="Low complexity" evidence="6">
    <location>
        <begin position="33"/>
        <end position="54"/>
    </location>
</feature>
<accession>A0A811JVY1</accession>
<dbReference type="Proteomes" id="UP000614601">
    <property type="component" value="Unassembled WGS sequence"/>
</dbReference>
<feature type="compositionally biased region" description="Low complexity" evidence="6">
    <location>
        <begin position="66"/>
        <end position="78"/>
    </location>
</feature>
<reference evidence="8" key="1">
    <citation type="submission" date="2020-09" db="EMBL/GenBank/DDBJ databases">
        <authorList>
            <person name="Kikuchi T."/>
        </authorList>
    </citation>
    <scope>NUCLEOTIDE SEQUENCE</scope>
    <source>
        <strain evidence="8">SH1</strain>
    </source>
</reference>
<name>A0A811JVY1_9BILA</name>
<dbReference type="EMBL" id="CAJFDH010000001">
    <property type="protein sequence ID" value="CAD5207382.1"/>
    <property type="molecule type" value="Genomic_DNA"/>
</dbReference>
<dbReference type="EMBL" id="CAJFCW020000001">
    <property type="protein sequence ID" value="CAG9085413.1"/>
    <property type="molecule type" value="Genomic_DNA"/>
</dbReference>
<feature type="region of interest" description="Disordered" evidence="6">
    <location>
        <begin position="33"/>
        <end position="86"/>
    </location>
</feature>
<dbReference type="PROSITE" id="PS50103">
    <property type="entry name" value="ZF_C3H1"/>
    <property type="match status" value="2"/>
</dbReference>
<feature type="zinc finger region" description="C3H1-type" evidence="5">
    <location>
        <begin position="187"/>
        <end position="215"/>
    </location>
</feature>
<evidence type="ECO:0000256" key="6">
    <source>
        <dbReference type="SAM" id="MobiDB-lite"/>
    </source>
</evidence>
<evidence type="ECO:0000313" key="9">
    <source>
        <dbReference type="Proteomes" id="UP000614601"/>
    </source>
</evidence>
<keyword evidence="9" id="KW-1185">Reference proteome</keyword>
<dbReference type="Pfam" id="PF00642">
    <property type="entry name" value="zf-CCCH"/>
    <property type="match status" value="2"/>
</dbReference>
<dbReference type="PANTHER" id="PTHR12547:SF132">
    <property type="entry name" value="PHARYNX AND INTESTINE IN EXCESS PROTEIN 1"/>
    <property type="match status" value="1"/>
</dbReference>
<keyword evidence="1 5" id="KW-0479">Metal-binding</keyword>
<dbReference type="GO" id="GO:0043186">
    <property type="term" value="C:P granule"/>
    <property type="evidence" value="ECO:0007669"/>
    <property type="project" value="UniProtKB-ARBA"/>
</dbReference>
<evidence type="ECO:0000259" key="7">
    <source>
        <dbReference type="PROSITE" id="PS50103"/>
    </source>
</evidence>
<feature type="domain" description="C3H1-type" evidence="7">
    <location>
        <begin position="149"/>
        <end position="177"/>
    </location>
</feature>
<keyword evidence="3 5" id="KW-0863">Zinc-finger</keyword>
<feature type="compositionally biased region" description="Basic and acidic residues" evidence="6">
    <location>
        <begin position="122"/>
        <end position="145"/>
    </location>
</feature>
<dbReference type="SUPFAM" id="SSF90229">
    <property type="entry name" value="CCCH zinc finger"/>
    <property type="match status" value="2"/>
</dbReference>
<evidence type="ECO:0000256" key="3">
    <source>
        <dbReference type="ARBA" id="ARBA00022771"/>
    </source>
</evidence>
<feature type="zinc finger region" description="C3H1-type" evidence="5">
    <location>
        <begin position="149"/>
        <end position="177"/>
    </location>
</feature>
<organism evidence="8 9">
    <name type="scientific">Bursaphelenchus okinawaensis</name>
    <dbReference type="NCBI Taxonomy" id="465554"/>
    <lineage>
        <taxon>Eukaryota</taxon>
        <taxon>Metazoa</taxon>
        <taxon>Ecdysozoa</taxon>
        <taxon>Nematoda</taxon>
        <taxon>Chromadorea</taxon>
        <taxon>Rhabditida</taxon>
        <taxon>Tylenchina</taxon>
        <taxon>Tylenchomorpha</taxon>
        <taxon>Aphelenchoidea</taxon>
        <taxon>Aphelenchoididae</taxon>
        <taxon>Bursaphelenchus</taxon>
    </lineage>
</organism>
<proteinExistence type="predicted"/>
<dbReference type="OrthoDB" id="410307at2759"/>
<gene>
    <name evidence="8" type="ORF">BOKJ2_LOCUS2066</name>
</gene>
<dbReference type="Proteomes" id="UP000783686">
    <property type="component" value="Unassembled WGS sequence"/>
</dbReference>
<evidence type="ECO:0000256" key="1">
    <source>
        <dbReference type="ARBA" id="ARBA00022723"/>
    </source>
</evidence>
<comment type="caution">
    <text evidence="8">The sequence shown here is derived from an EMBL/GenBank/DDBJ whole genome shotgun (WGS) entry which is preliminary data.</text>
</comment>
<dbReference type="PANTHER" id="PTHR12547">
    <property type="entry name" value="CCCH ZINC FINGER/TIS11-RELATED"/>
    <property type="match status" value="1"/>
</dbReference>
<feature type="domain" description="C3H1-type" evidence="7">
    <location>
        <begin position="187"/>
        <end position="215"/>
    </location>
</feature>
<protein>
    <recommendedName>
        <fullName evidence="7">C3H1-type domain-containing protein</fullName>
    </recommendedName>
</protein>
<dbReference type="InterPro" id="IPR045877">
    <property type="entry name" value="ZFP36-like"/>
</dbReference>
<dbReference type="FunFam" id="4.10.1000.10:FF:000018">
    <property type="entry name" value="Zinc finger protein"/>
    <property type="match status" value="1"/>
</dbReference>
<dbReference type="GO" id="GO:0003730">
    <property type="term" value="F:mRNA 3'-UTR binding"/>
    <property type="evidence" value="ECO:0007669"/>
    <property type="project" value="TreeGrafter"/>
</dbReference>
<sequence>MPLGQDRIAVSHRSAFAFSSGYHLNNIPKVQMPWSDTDNGSSSSNTSPTSKWSPVGELPSIPPPLTSSSTSSSASPPLNFQPIHSTPDTKVRFPSFHSSIAPRLTAFQSSFKPVSSQFGVSAKKEANPDAALTDKQRQERQRQRRLEENYKTVMCDFMRAHKYCMFGDKCRYAHSVDELRPKLPPPNHKTILCRNFTASGACPYGRKCRYIHRSADEVEVKDIPDDGHYENLLNNAICQLDL</sequence>
<dbReference type="Gene3D" id="4.10.1000.10">
    <property type="entry name" value="Zinc finger, CCCH-type"/>
    <property type="match status" value="2"/>
</dbReference>
<dbReference type="GO" id="GO:0008270">
    <property type="term" value="F:zinc ion binding"/>
    <property type="evidence" value="ECO:0007669"/>
    <property type="project" value="UniProtKB-KW"/>
</dbReference>
<evidence type="ECO:0000313" key="8">
    <source>
        <dbReference type="EMBL" id="CAD5207382.1"/>
    </source>
</evidence>
<evidence type="ECO:0000256" key="5">
    <source>
        <dbReference type="PROSITE-ProRule" id="PRU00723"/>
    </source>
</evidence>
<dbReference type="GO" id="GO:0005829">
    <property type="term" value="C:cytosol"/>
    <property type="evidence" value="ECO:0007669"/>
    <property type="project" value="TreeGrafter"/>
</dbReference>